<organism evidence="2 3">
    <name type="scientific">Micropruina glycogenica</name>
    <dbReference type="NCBI Taxonomy" id="75385"/>
    <lineage>
        <taxon>Bacteria</taxon>
        <taxon>Bacillati</taxon>
        <taxon>Actinomycetota</taxon>
        <taxon>Actinomycetes</taxon>
        <taxon>Propionibacteriales</taxon>
        <taxon>Nocardioidaceae</taxon>
        <taxon>Micropruina</taxon>
    </lineage>
</organism>
<evidence type="ECO:0000313" key="3">
    <source>
        <dbReference type="Proteomes" id="UP000238164"/>
    </source>
</evidence>
<dbReference type="EMBL" id="LT985188">
    <property type="protein sequence ID" value="SPD86127.1"/>
    <property type="molecule type" value="Genomic_DNA"/>
</dbReference>
<proteinExistence type="predicted"/>
<sequence>MLLTTQYLDEAEQLPDRVSAKKCRLIARPLYPLIFLPFISSAFVPTASMPAPSAPSQRTSL</sequence>
<accession>A0A2N9JDC9</accession>
<name>A0A2N9JDC9_9ACTN</name>
<feature type="transmembrane region" description="Helical" evidence="1">
    <location>
        <begin position="30"/>
        <end position="51"/>
    </location>
</feature>
<keyword evidence="3" id="KW-1185">Reference proteome</keyword>
<dbReference type="RefSeq" id="WP_331826938.1">
    <property type="nucleotide sequence ID" value="NZ_BAAAGO010000064.1"/>
</dbReference>
<keyword evidence="1" id="KW-0812">Transmembrane</keyword>
<evidence type="ECO:0000313" key="2">
    <source>
        <dbReference type="EMBL" id="SPD86127.1"/>
    </source>
</evidence>
<dbReference type="Proteomes" id="UP000238164">
    <property type="component" value="Chromosome 1"/>
</dbReference>
<protein>
    <submittedName>
        <fullName evidence="2">Uncharacterized protein</fullName>
    </submittedName>
</protein>
<dbReference type="KEGG" id="mgg:MPLG2_1091"/>
<evidence type="ECO:0000256" key="1">
    <source>
        <dbReference type="SAM" id="Phobius"/>
    </source>
</evidence>
<dbReference type="AlphaFoldDB" id="A0A2N9JDC9"/>
<keyword evidence="1" id="KW-1133">Transmembrane helix</keyword>
<keyword evidence="1" id="KW-0472">Membrane</keyword>
<gene>
    <name evidence="2" type="ORF">MPLG2_1091</name>
</gene>
<reference evidence="2 3" key="1">
    <citation type="submission" date="2018-02" db="EMBL/GenBank/DDBJ databases">
        <authorList>
            <person name="Cohen D.B."/>
            <person name="Kent A.D."/>
        </authorList>
    </citation>
    <scope>NUCLEOTIDE SEQUENCE [LARGE SCALE GENOMIC DNA]</scope>
    <source>
        <strain evidence="2">1</strain>
    </source>
</reference>